<evidence type="ECO:0000313" key="5">
    <source>
        <dbReference type="Proteomes" id="UP000320314"/>
    </source>
</evidence>
<keyword evidence="2" id="KW-0804">Transcription</keyword>
<dbReference type="EMBL" id="VHLH01000057">
    <property type="protein sequence ID" value="TPW25749.1"/>
    <property type="molecule type" value="Genomic_DNA"/>
</dbReference>
<dbReference type="GO" id="GO:0003677">
    <property type="term" value="F:DNA binding"/>
    <property type="evidence" value="ECO:0007669"/>
    <property type="project" value="InterPro"/>
</dbReference>
<dbReference type="AlphaFoldDB" id="A0A506TZK0"/>
<evidence type="ECO:0000256" key="1">
    <source>
        <dbReference type="ARBA" id="ARBA00023015"/>
    </source>
</evidence>
<organism evidence="4 5">
    <name type="scientific">Pararhizobium mangrovi</name>
    <dbReference type="NCBI Taxonomy" id="2590452"/>
    <lineage>
        <taxon>Bacteria</taxon>
        <taxon>Pseudomonadati</taxon>
        <taxon>Pseudomonadota</taxon>
        <taxon>Alphaproteobacteria</taxon>
        <taxon>Hyphomicrobiales</taxon>
        <taxon>Rhizobiaceae</taxon>
        <taxon>Rhizobium/Agrobacterium group</taxon>
        <taxon>Pararhizobium</taxon>
    </lineage>
</organism>
<evidence type="ECO:0000259" key="3">
    <source>
        <dbReference type="Pfam" id="PF09339"/>
    </source>
</evidence>
<dbReference type="InterPro" id="IPR036390">
    <property type="entry name" value="WH_DNA-bd_sf"/>
</dbReference>
<dbReference type="Gene3D" id="3.30.450.40">
    <property type="match status" value="1"/>
</dbReference>
<evidence type="ECO:0000313" key="4">
    <source>
        <dbReference type="EMBL" id="TPW25749.1"/>
    </source>
</evidence>
<dbReference type="InterPro" id="IPR005471">
    <property type="entry name" value="Tscrpt_reg_IclR_N"/>
</dbReference>
<accession>A0A506TZK0</accession>
<proteinExistence type="predicted"/>
<dbReference type="Proteomes" id="UP000320314">
    <property type="component" value="Unassembled WGS sequence"/>
</dbReference>
<dbReference type="SUPFAM" id="SSF46785">
    <property type="entry name" value="Winged helix' DNA-binding domain"/>
    <property type="match status" value="1"/>
</dbReference>
<feature type="domain" description="HTH iclR-type" evidence="3">
    <location>
        <begin position="46"/>
        <end position="98"/>
    </location>
</feature>
<comment type="caution">
    <text evidence="4">The sequence shown here is derived from an EMBL/GenBank/DDBJ whole genome shotgun (WGS) entry which is preliminary data.</text>
</comment>
<dbReference type="InterPro" id="IPR029016">
    <property type="entry name" value="GAF-like_dom_sf"/>
</dbReference>
<sequence>MMKRILGFTAAPPAFRTTVLDALFSFMIILFPETVNLWLVMSGSTGRIMAIMEALAFAERDGDGSGMPAQRIVELAGLPVSTGYRILAEMRELGLIYRANDRKLLPNFSFERRVRKPGVISERLAEACATLSQKLTSASEIVVLSGQSLLWHIVTQHPEQDIRLRAYRGYLRATQELDSITRLALAHVPTAEIEKNWDRNAFYSAGLERRQLDWATVNRTIAEVDLGEMQYDMMGNAKGVRRFCIAVHGDDGELACILTVAEAAIPVLDERAHAAAIRRLLMEERSRIEGKNGDMAMVG</sequence>
<name>A0A506TZK0_9HYPH</name>
<keyword evidence="5" id="KW-1185">Reference proteome</keyword>
<dbReference type="InterPro" id="IPR036388">
    <property type="entry name" value="WH-like_DNA-bd_sf"/>
</dbReference>
<gene>
    <name evidence="4" type="ORF">FJU11_18015</name>
</gene>
<dbReference type="Pfam" id="PF09339">
    <property type="entry name" value="HTH_IclR"/>
    <property type="match status" value="1"/>
</dbReference>
<evidence type="ECO:0000256" key="2">
    <source>
        <dbReference type="ARBA" id="ARBA00023163"/>
    </source>
</evidence>
<keyword evidence="1" id="KW-0805">Transcription regulation</keyword>
<dbReference type="OrthoDB" id="7829282at2"/>
<dbReference type="Gene3D" id="1.10.10.10">
    <property type="entry name" value="Winged helix-like DNA-binding domain superfamily/Winged helix DNA-binding domain"/>
    <property type="match status" value="1"/>
</dbReference>
<dbReference type="GO" id="GO:0006355">
    <property type="term" value="P:regulation of DNA-templated transcription"/>
    <property type="evidence" value="ECO:0007669"/>
    <property type="project" value="InterPro"/>
</dbReference>
<reference evidence="4 5" key="1">
    <citation type="submission" date="2019-06" db="EMBL/GenBank/DDBJ databases">
        <authorList>
            <person name="Li M."/>
        </authorList>
    </citation>
    <scope>NUCLEOTIDE SEQUENCE [LARGE SCALE GENOMIC DNA]</scope>
    <source>
        <strain evidence="4 5">BGMRC6574</strain>
    </source>
</reference>
<protein>
    <submittedName>
        <fullName evidence="4">Helix-turn-helix domain-containing protein</fullName>
    </submittedName>
</protein>